<name>A0ABV3WT85_9HYPH</name>
<gene>
    <name evidence="2" type="ORF">V1479_09280</name>
</gene>
<dbReference type="RefSeq" id="WP_368802645.1">
    <property type="nucleotide sequence ID" value="NZ_JAZHFV010000002.1"/>
</dbReference>
<dbReference type="SUPFAM" id="SSF56601">
    <property type="entry name" value="beta-lactamase/transpeptidase-like"/>
    <property type="match status" value="1"/>
</dbReference>
<keyword evidence="2" id="KW-0378">Hydrolase</keyword>
<evidence type="ECO:0000313" key="2">
    <source>
        <dbReference type="EMBL" id="MEX4007496.1"/>
    </source>
</evidence>
<dbReference type="Pfam" id="PF00144">
    <property type="entry name" value="Beta-lactamase"/>
    <property type="match status" value="1"/>
</dbReference>
<feature type="domain" description="Beta-lactamase-related" evidence="1">
    <location>
        <begin position="80"/>
        <end position="374"/>
    </location>
</feature>
<evidence type="ECO:0000259" key="1">
    <source>
        <dbReference type="Pfam" id="PF00144"/>
    </source>
</evidence>
<dbReference type="EMBL" id="JAZHFV010000002">
    <property type="protein sequence ID" value="MEX4007496.1"/>
    <property type="molecule type" value="Genomic_DNA"/>
</dbReference>
<dbReference type="EC" id="3.-.-.-" evidence="2"/>
<organism evidence="2 3">
    <name type="scientific">Neoaquamicrobium sediminum</name>
    <dbReference type="NCBI Taxonomy" id="1849104"/>
    <lineage>
        <taxon>Bacteria</taxon>
        <taxon>Pseudomonadati</taxon>
        <taxon>Pseudomonadota</taxon>
        <taxon>Alphaproteobacteria</taxon>
        <taxon>Hyphomicrobiales</taxon>
        <taxon>Phyllobacteriaceae</taxon>
        <taxon>Neoaquamicrobium</taxon>
    </lineage>
</organism>
<dbReference type="PANTHER" id="PTHR43283">
    <property type="entry name" value="BETA-LACTAMASE-RELATED"/>
    <property type="match status" value="1"/>
</dbReference>
<sequence>MTDSFKRSDITLANWRTSPFSRYSFQHVAEFVPTAEIAPATGNETPSPGPAALQELSLKDIDGSAIGVLAHMERSHTDHLVVMRDGAVIAEWLAENADPARPHVIFSISKSVTGLLAGIAAGEGLLDPDAAVTRYVPSMQGSAYGDARVRDLLDMTVDLDFDEEYLDDGGAFDRYRRAMLWNPERGDSQPETMEAFLATLGPRGHGHGTQFYYASPNTDLLGLVVERATGVRYHLYLANRLWRAMRARGAASVTVDRVGTARAAGGVCITTRDLARLGQLVMNDGRTADGTRVIPRDWIDDMRTNGDRQAWVDGNFADMFEDGRYRSCWYDVGDGRGTLAAVGIHGQWLWADPQSRVVIAKTSSRPDASDDDATALEVAMLSQIAKAYETL</sequence>
<proteinExistence type="predicted"/>
<keyword evidence="3" id="KW-1185">Reference proteome</keyword>
<evidence type="ECO:0000313" key="3">
    <source>
        <dbReference type="Proteomes" id="UP001559025"/>
    </source>
</evidence>
<comment type="caution">
    <text evidence="2">The sequence shown here is derived from an EMBL/GenBank/DDBJ whole genome shotgun (WGS) entry which is preliminary data.</text>
</comment>
<dbReference type="InterPro" id="IPR012338">
    <property type="entry name" value="Beta-lactam/transpept-like"/>
</dbReference>
<dbReference type="Proteomes" id="UP001559025">
    <property type="component" value="Unassembled WGS sequence"/>
</dbReference>
<dbReference type="GO" id="GO:0016787">
    <property type="term" value="F:hydrolase activity"/>
    <property type="evidence" value="ECO:0007669"/>
    <property type="project" value="UniProtKB-KW"/>
</dbReference>
<accession>A0ABV3WT85</accession>
<dbReference type="InterPro" id="IPR001466">
    <property type="entry name" value="Beta-lactam-related"/>
</dbReference>
<dbReference type="PANTHER" id="PTHR43283:SF7">
    <property type="entry name" value="BETA-LACTAMASE-RELATED DOMAIN-CONTAINING PROTEIN"/>
    <property type="match status" value="1"/>
</dbReference>
<dbReference type="Gene3D" id="3.40.710.10">
    <property type="entry name" value="DD-peptidase/beta-lactamase superfamily"/>
    <property type="match status" value="1"/>
</dbReference>
<protein>
    <submittedName>
        <fullName evidence="2">Serine hydrolase</fullName>
        <ecNumber evidence="2">3.-.-.-</ecNumber>
    </submittedName>
</protein>
<dbReference type="InterPro" id="IPR050789">
    <property type="entry name" value="Diverse_Enzym_Activities"/>
</dbReference>
<reference evidence="2 3" key="1">
    <citation type="submission" date="2024-01" db="EMBL/GenBank/DDBJ databases">
        <title>New evidence supports the origin of RcGTA from prophage.</title>
        <authorList>
            <person name="Xu Y."/>
            <person name="Liu B."/>
            <person name="Chen F."/>
        </authorList>
    </citation>
    <scope>NUCLEOTIDE SEQUENCE [LARGE SCALE GENOMIC DNA]</scope>
    <source>
        <strain evidence="2 3">CBW1107-2</strain>
    </source>
</reference>